<evidence type="ECO:0000313" key="1">
    <source>
        <dbReference type="EMBL" id="GAA5510010.1"/>
    </source>
</evidence>
<protein>
    <recommendedName>
        <fullName evidence="3">SLA1 homology domain-containing protein</fullName>
    </recommendedName>
</protein>
<evidence type="ECO:0000313" key="2">
    <source>
        <dbReference type="Proteomes" id="UP001416858"/>
    </source>
</evidence>
<reference evidence="1 2" key="1">
    <citation type="submission" date="2024-02" db="EMBL/GenBank/DDBJ databases">
        <title>Rhodopirellula caenicola NBRC 110016.</title>
        <authorList>
            <person name="Ichikawa N."/>
            <person name="Katano-Makiyama Y."/>
            <person name="Hidaka K."/>
        </authorList>
    </citation>
    <scope>NUCLEOTIDE SEQUENCE [LARGE SCALE GENOMIC DNA]</scope>
    <source>
        <strain evidence="1 2">NBRC 110016</strain>
    </source>
</reference>
<dbReference type="InterPro" id="IPR047676">
    <property type="entry name" value="FxLYD_dom"/>
</dbReference>
<evidence type="ECO:0008006" key="3">
    <source>
        <dbReference type="Google" id="ProtNLM"/>
    </source>
</evidence>
<comment type="caution">
    <text evidence="1">The sequence shown here is derived from an EMBL/GenBank/DDBJ whole genome shotgun (WGS) entry which is preliminary data.</text>
</comment>
<dbReference type="NCBIfam" id="NF038353">
    <property type="entry name" value="FxLYD_dom"/>
    <property type="match status" value="1"/>
</dbReference>
<sequence>MRVAGLVLLVVFASRTHAESPTIHTWRSQDGRVIEGGFGGIDGDGKSITVLIPRVVPLSALDDDSLALAKSMARGKESMPAVDDEKIDEPAVAPLADDFIPLFDRDHCDSAMWRTLSERDQTELVGGLVYLASQSVEASGKLVESVATPKRLNDVVRYARDEIDKLARTVDDQTQTIEDLFRQWAGSQKWFRRDAAAEDVSIRQVVEGVAFFDIVKLAFDKRYPKITGKVRNERDRKLTLGTFHCNWFEGDSLVGVTPIFVGDLEPGQVRSFQAVLAPDAKVTDSAKLRTEITSVHILFSDE</sequence>
<dbReference type="RefSeq" id="WP_345687573.1">
    <property type="nucleotide sequence ID" value="NZ_BAABRO010000018.1"/>
</dbReference>
<organism evidence="1 2">
    <name type="scientific">Novipirellula caenicola</name>
    <dbReference type="NCBI Taxonomy" id="1536901"/>
    <lineage>
        <taxon>Bacteria</taxon>
        <taxon>Pseudomonadati</taxon>
        <taxon>Planctomycetota</taxon>
        <taxon>Planctomycetia</taxon>
        <taxon>Pirellulales</taxon>
        <taxon>Pirellulaceae</taxon>
        <taxon>Novipirellula</taxon>
    </lineage>
</organism>
<dbReference type="Proteomes" id="UP001416858">
    <property type="component" value="Unassembled WGS sequence"/>
</dbReference>
<proteinExistence type="predicted"/>
<name>A0ABP9VZL0_9BACT</name>
<gene>
    <name evidence="1" type="ORF">Rcae01_05516</name>
</gene>
<dbReference type="EMBL" id="BAABRO010000018">
    <property type="protein sequence ID" value="GAA5510010.1"/>
    <property type="molecule type" value="Genomic_DNA"/>
</dbReference>
<keyword evidence="2" id="KW-1185">Reference proteome</keyword>
<accession>A0ABP9VZL0</accession>